<keyword evidence="1" id="KW-0472">Membrane</keyword>
<proteinExistence type="predicted"/>
<feature type="transmembrane region" description="Helical" evidence="1">
    <location>
        <begin position="30"/>
        <end position="52"/>
    </location>
</feature>
<accession>A0ABT1E7P1</accession>
<dbReference type="EMBL" id="JAMZFW010000005">
    <property type="protein sequence ID" value="MCP1101726.1"/>
    <property type="molecule type" value="Genomic_DNA"/>
</dbReference>
<gene>
    <name evidence="2" type="ORF">NK125_04760</name>
</gene>
<keyword evidence="1" id="KW-1133">Transmembrane helix</keyword>
<keyword evidence="3" id="KW-1185">Reference proteome</keyword>
<name>A0ABT1E7P1_9FIRM</name>
<organism evidence="2 3">
    <name type="scientific">Aequitasia blattaphilus</name>
    <dbReference type="NCBI Taxonomy" id="2949332"/>
    <lineage>
        <taxon>Bacteria</taxon>
        <taxon>Bacillati</taxon>
        <taxon>Bacillota</taxon>
        <taxon>Clostridia</taxon>
        <taxon>Lachnospirales</taxon>
        <taxon>Lachnospiraceae</taxon>
        <taxon>Aequitasia</taxon>
    </lineage>
</organism>
<dbReference type="RefSeq" id="WP_262065515.1">
    <property type="nucleotide sequence ID" value="NZ_JAMXOD010000005.1"/>
</dbReference>
<dbReference type="Proteomes" id="UP001523566">
    <property type="component" value="Unassembled WGS sequence"/>
</dbReference>
<protein>
    <recommendedName>
        <fullName evidence="4">LITAF domain-containing protein</fullName>
    </recommendedName>
</protein>
<evidence type="ECO:0000256" key="1">
    <source>
        <dbReference type="SAM" id="Phobius"/>
    </source>
</evidence>
<sequence length="76" mass="8253">MICPRCGSNHITSQVITETTSNEKVKGFGWIKACIGFLLFSLPGVLCGLCGMGKGRRSTKTSSKVEYTCQNCGNRF</sequence>
<evidence type="ECO:0000313" key="2">
    <source>
        <dbReference type="EMBL" id="MCP1101726.1"/>
    </source>
</evidence>
<evidence type="ECO:0000313" key="3">
    <source>
        <dbReference type="Proteomes" id="UP001523566"/>
    </source>
</evidence>
<keyword evidence="1" id="KW-0812">Transmembrane</keyword>
<reference evidence="2 3" key="1">
    <citation type="journal article" date="2022" name="Genome Biol. Evol.">
        <title>Host diet, physiology and behaviors set the stage for Lachnospiraceae cladogenesis.</title>
        <authorList>
            <person name="Vera-Ponce De Leon A."/>
            <person name="Schneider M."/>
            <person name="Jahnes B.C."/>
            <person name="Sadowski V."/>
            <person name="Camuy-Velez L.A."/>
            <person name="Duan J."/>
            <person name="Sabree Z.L."/>
        </authorList>
    </citation>
    <scope>NUCLEOTIDE SEQUENCE [LARGE SCALE GENOMIC DNA]</scope>
    <source>
        <strain evidence="2 3">PAL113</strain>
    </source>
</reference>
<evidence type="ECO:0008006" key="4">
    <source>
        <dbReference type="Google" id="ProtNLM"/>
    </source>
</evidence>
<comment type="caution">
    <text evidence="2">The sequence shown here is derived from an EMBL/GenBank/DDBJ whole genome shotgun (WGS) entry which is preliminary data.</text>
</comment>